<feature type="chain" id="PRO_5043496311" evidence="1">
    <location>
        <begin position="20"/>
        <end position="188"/>
    </location>
</feature>
<sequence length="188" mass="21143">MIAICLWWALITLWAQVCGVQGREKCGNPLLGPRGFNPPRPSVCSLRCATLTYYRLLAGERRGSVLFTEATKNSEYYCWFLSQKCQDEEILEMAFVMLDASLLFCQIIINPHGSDQQQLNADVKERKLLSPLCGQRFDVTLPFQKAQNAAEFCIQPVCPDKGTENVEEAASKLCPPFLVTLWYTQPGA</sequence>
<dbReference type="EMBL" id="WNYA01000004">
    <property type="protein sequence ID" value="KAG8578449.1"/>
    <property type="molecule type" value="Genomic_DNA"/>
</dbReference>
<gene>
    <name evidence="2" type="ORF">GDO81_010498</name>
</gene>
<organism evidence="2 3">
    <name type="scientific">Engystomops pustulosus</name>
    <name type="common">Tungara frog</name>
    <name type="synonym">Physalaemus pustulosus</name>
    <dbReference type="NCBI Taxonomy" id="76066"/>
    <lineage>
        <taxon>Eukaryota</taxon>
        <taxon>Metazoa</taxon>
        <taxon>Chordata</taxon>
        <taxon>Craniata</taxon>
        <taxon>Vertebrata</taxon>
        <taxon>Euteleostomi</taxon>
        <taxon>Amphibia</taxon>
        <taxon>Batrachia</taxon>
        <taxon>Anura</taxon>
        <taxon>Neobatrachia</taxon>
        <taxon>Hyloidea</taxon>
        <taxon>Leptodactylidae</taxon>
        <taxon>Leiuperinae</taxon>
        <taxon>Engystomops</taxon>
    </lineage>
</organism>
<evidence type="ECO:0000256" key="1">
    <source>
        <dbReference type="SAM" id="SignalP"/>
    </source>
</evidence>
<proteinExistence type="predicted"/>
<comment type="caution">
    <text evidence="2">The sequence shown here is derived from an EMBL/GenBank/DDBJ whole genome shotgun (WGS) entry which is preliminary data.</text>
</comment>
<dbReference type="Proteomes" id="UP000824782">
    <property type="component" value="Unassembled WGS sequence"/>
</dbReference>
<keyword evidence="1" id="KW-0732">Signal</keyword>
<dbReference type="AlphaFoldDB" id="A0AAV7C0G6"/>
<name>A0AAV7C0G6_ENGPU</name>
<protein>
    <submittedName>
        <fullName evidence="2">Uncharacterized protein</fullName>
    </submittedName>
</protein>
<feature type="signal peptide" evidence="1">
    <location>
        <begin position="1"/>
        <end position="19"/>
    </location>
</feature>
<evidence type="ECO:0000313" key="3">
    <source>
        <dbReference type="Proteomes" id="UP000824782"/>
    </source>
</evidence>
<evidence type="ECO:0000313" key="2">
    <source>
        <dbReference type="EMBL" id="KAG8578449.1"/>
    </source>
</evidence>
<keyword evidence="3" id="KW-1185">Reference proteome</keyword>
<accession>A0AAV7C0G6</accession>
<reference evidence="2" key="1">
    <citation type="thesis" date="2020" institute="ProQuest LLC" country="789 East Eisenhower Parkway, Ann Arbor, MI, USA">
        <title>Comparative Genomics and Chromosome Evolution.</title>
        <authorList>
            <person name="Mudd A.B."/>
        </authorList>
    </citation>
    <scope>NUCLEOTIDE SEQUENCE</scope>
    <source>
        <strain evidence="2">237g6f4</strain>
        <tissue evidence="2">Blood</tissue>
    </source>
</reference>